<evidence type="ECO:0008006" key="17">
    <source>
        <dbReference type="Google" id="ProtNLM"/>
    </source>
</evidence>
<dbReference type="SMART" id="SM00220">
    <property type="entry name" value="S_TKc"/>
    <property type="match status" value="1"/>
</dbReference>
<evidence type="ECO:0000256" key="12">
    <source>
        <dbReference type="SAM" id="SignalP"/>
    </source>
</evidence>
<dbReference type="Gene3D" id="3.30.200.20">
    <property type="entry name" value="Phosphorylase Kinase, domain 1"/>
    <property type="match status" value="1"/>
</dbReference>
<evidence type="ECO:0000259" key="14">
    <source>
        <dbReference type="PROSITE" id="PS51782"/>
    </source>
</evidence>
<dbReference type="EMBL" id="CM007383">
    <property type="protein sequence ID" value="ONK75974.1"/>
    <property type="molecule type" value="Genomic_DNA"/>
</dbReference>
<dbReference type="InterPro" id="IPR052611">
    <property type="entry name" value="Plant_RLK_LysM"/>
</dbReference>
<evidence type="ECO:0000256" key="1">
    <source>
        <dbReference type="ARBA" id="ARBA00004162"/>
    </source>
</evidence>
<dbReference type="AlphaFoldDB" id="A0A5P1FD45"/>
<evidence type="ECO:0000256" key="4">
    <source>
        <dbReference type="ARBA" id="ARBA00022729"/>
    </source>
</evidence>
<dbReference type="Pfam" id="PF23446">
    <property type="entry name" value="LysM1_NFP_LYK"/>
    <property type="match status" value="1"/>
</dbReference>
<keyword evidence="9" id="KW-1015">Disulfide bond</keyword>
<organism evidence="15 16">
    <name type="scientific">Asparagus officinalis</name>
    <name type="common">Garden asparagus</name>
    <dbReference type="NCBI Taxonomy" id="4686"/>
    <lineage>
        <taxon>Eukaryota</taxon>
        <taxon>Viridiplantae</taxon>
        <taxon>Streptophyta</taxon>
        <taxon>Embryophyta</taxon>
        <taxon>Tracheophyta</taxon>
        <taxon>Spermatophyta</taxon>
        <taxon>Magnoliopsida</taxon>
        <taxon>Liliopsida</taxon>
        <taxon>Asparagales</taxon>
        <taxon>Asparagaceae</taxon>
        <taxon>Asparagoideae</taxon>
        <taxon>Asparagus</taxon>
    </lineage>
</organism>
<keyword evidence="16" id="KW-1185">Reference proteome</keyword>
<evidence type="ECO:0000256" key="11">
    <source>
        <dbReference type="SAM" id="Phobius"/>
    </source>
</evidence>
<evidence type="ECO:0000256" key="3">
    <source>
        <dbReference type="ARBA" id="ARBA00022692"/>
    </source>
</evidence>
<feature type="domain" description="LysM" evidence="14">
    <location>
        <begin position="188"/>
        <end position="233"/>
    </location>
</feature>
<dbReference type="SMART" id="SM00257">
    <property type="entry name" value="LysM"/>
    <property type="match status" value="2"/>
</dbReference>
<evidence type="ECO:0000256" key="7">
    <source>
        <dbReference type="ARBA" id="ARBA00022989"/>
    </source>
</evidence>
<keyword evidence="5" id="KW-0547">Nucleotide-binding</keyword>
<name>A0A5P1FD45_ASPOF</name>
<dbReference type="SUPFAM" id="SSF56112">
    <property type="entry name" value="Protein kinase-like (PK-like)"/>
    <property type="match status" value="1"/>
</dbReference>
<dbReference type="GO" id="GO:0004672">
    <property type="term" value="F:protein kinase activity"/>
    <property type="evidence" value="ECO:0007669"/>
    <property type="project" value="InterPro"/>
</dbReference>
<dbReference type="Gramene" id="ONK75974">
    <property type="protein sequence ID" value="ONK75974"/>
    <property type="gene ID" value="A4U43_C03F22510"/>
</dbReference>
<feature type="domain" description="Protein kinase" evidence="13">
    <location>
        <begin position="337"/>
        <end position="638"/>
    </location>
</feature>
<dbReference type="InterPro" id="IPR008271">
    <property type="entry name" value="Ser/Thr_kinase_AS"/>
</dbReference>
<dbReference type="PROSITE" id="PS00108">
    <property type="entry name" value="PROTEIN_KINASE_ST"/>
    <property type="match status" value="1"/>
</dbReference>
<feature type="region of interest" description="Disordered" evidence="10">
    <location>
        <begin position="242"/>
        <end position="265"/>
    </location>
</feature>
<dbReference type="GO" id="GO:0005524">
    <property type="term" value="F:ATP binding"/>
    <property type="evidence" value="ECO:0007669"/>
    <property type="project" value="UniProtKB-KW"/>
</dbReference>
<evidence type="ECO:0000256" key="5">
    <source>
        <dbReference type="ARBA" id="ARBA00022741"/>
    </source>
</evidence>
<dbReference type="InterPro" id="IPR018392">
    <property type="entry name" value="LysM"/>
</dbReference>
<keyword evidence="6" id="KW-0067">ATP-binding</keyword>
<dbReference type="SUPFAM" id="SSF54106">
    <property type="entry name" value="LysM domain"/>
    <property type="match status" value="1"/>
</dbReference>
<proteinExistence type="predicted"/>
<dbReference type="OMA" id="SCAGEYY"/>
<dbReference type="Proteomes" id="UP000243459">
    <property type="component" value="Chromosome 3"/>
</dbReference>
<evidence type="ECO:0000256" key="8">
    <source>
        <dbReference type="ARBA" id="ARBA00023136"/>
    </source>
</evidence>
<dbReference type="PANTHER" id="PTHR45927:SF11">
    <property type="entry name" value="LYSM DOMAIN RECEPTOR-LIKE KINASE 4"/>
    <property type="match status" value="1"/>
</dbReference>
<dbReference type="PANTHER" id="PTHR45927">
    <property type="entry name" value="LYSM-DOMAIN RECEPTOR-LIKE KINASE-RELATED"/>
    <property type="match status" value="1"/>
</dbReference>
<evidence type="ECO:0000256" key="9">
    <source>
        <dbReference type="ARBA" id="ARBA00023157"/>
    </source>
</evidence>
<dbReference type="InterPro" id="IPR011009">
    <property type="entry name" value="Kinase-like_dom_sf"/>
</dbReference>
<sequence>MESSHHAISLFFIFFLISPPSFLQSQQPYEGLGISDCTNQHNSTSLLGYFCNGYKSCQSFLTFNSRPPYQSVSSISTLLNSNPSQISQLNSVALDFSFPTNTKVIVPVACSCSGAYYQANSSYVVKHLDTDFTIANNTLQGLSTCQALHQQNNYTSSSYLFSGNEITVPLRCACPTPAQRDNGVKYLLSYLVDAEDTVFLIGQKFGVNFTSILDANGLSQTNANIYPFTTLLIPLELQPNASQVSKPSTPPPPPLIPSSSPSNGKKSNQTVVYVGVGIAIVLSLLILSLIAFYILRKAKKKQKARKISLANGAGVICGKPSEKSSSELFIDFGPSENFFSSISDIGQSLKVYKFEELQLATKNFSKDCKIEGSVYRGVFNGDFAAVKMMSREISTEIQILKKINHFNLIRLSGLCSSHGRWYLVYEYAQNGSLSNWIFDRSGTMALSWIRRVQIALDVANGLNYLHSYTDPPYVHKDVKSSNVLLDGNFRAKVANFGHARAAEGKEGEFELTRHIIGTKGYMAPEYLEHGLVSPKLDVYSFGVVMLELFTGRDASSLQKGEDSFSVKDFIAVLTEEEEEEEEEKVREKIGSFIDPLMEREFPLESAVSVARLIEGCLRKEAASRLNMGDIVQSLSKLFAS</sequence>
<dbReference type="Gene3D" id="1.10.510.10">
    <property type="entry name" value="Transferase(Phosphotransferase) domain 1"/>
    <property type="match status" value="1"/>
</dbReference>
<dbReference type="Pfam" id="PF00069">
    <property type="entry name" value="Pkinase"/>
    <property type="match status" value="1"/>
</dbReference>
<evidence type="ECO:0000313" key="15">
    <source>
        <dbReference type="EMBL" id="ONK75974.1"/>
    </source>
</evidence>
<dbReference type="PROSITE" id="PS50011">
    <property type="entry name" value="PROTEIN_KINASE_DOM"/>
    <property type="match status" value="1"/>
</dbReference>
<gene>
    <name evidence="15" type="ORF">A4U43_C03F22510</name>
</gene>
<dbReference type="Pfam" id="PF23473">
    <property type="entry name" value="LysM3_LYK4_5"/>
    <property type="match status" value="1"/>
</dbReference>
<dbReference type="InterPro" id="IPR056563">
    <property type="entry name" value="LysM3_LYK4_5"/>
</dbReference>
<dbReference type="InterPro" id="IPR056562">
    <property type="entry name" value="LysM2_CERK1_LYK3_4_5"/>
</dbReference>
<keyword evidence="7 11" id="KW-1133">Transmembrane helix</keyword>
<keyword evidence="4 12" id="KW-0732">Signal</keyword>
<keyword evidence="8 11" id="KW-0472">Membrane</keyword>
<evidence type="ECO:0000259" key="13">
    <source>
        <dbReference type="PROSITE" id="PS50011"/>
    </source>
</evidence>
<feature type="signal peptide" evidence="12">
    <location>
        <begin position="1"/>
        <end position="25"/>
    </location>
</feature>
<comment type="subcellular location">
    <subcellularLocation>
        <location evidence="1">Cell membrane</location>
        <topology evidence="1">Single-pass membrane protein</topology>
    </subcellularLocation>
</comment>
<dbReference type="InterPro" id="IPR036779">
    <property type="entry name" value="LysM_dom_sf"/>
</dbReference>
<dbReference type="OrthoDB" id="4062651at2759"/>
<dbReference type="Gene3D" id="3.10.350.10">
    <property type="entry name" value="LysM domain"/>
    <property type="match status" value="1"/>
</dbReference>
<feature type="transmembrane region" description="Helical" evidence="11">
    <location>
        <begin position="271"/>
        <end position="295"/>
    </location>
</feature>
<dbReference type="InterPro" id="IPR000719">
    <property type="entry name" value="Prot_kinase_dom"/>
</dbReference>
<dbReference type="PROSITE" id="PS51782">
    <property type="entry name" value="LYSM"/>
    <property type="match status" value="2"/>
</dbReference>
<dbReference type="FunFam" id="1.10.510.10:FF:000468">
    <property type="entry name" value="PTI1-like tyrosine-protein kinase 3"/>
    <property type="match status" value="1"/>
</dbReference>
<dbReference type="Pfam" id="PF23472">
    <property type="entry name" value="LysM2_CERK1_LYK3_4_5"/>
    <property type="match status" value="1"/>
</dbReference>
<protein>
    <recommendedName>
        <fullName evidence="17">Protein kinase domain-containing protein</fullName>
    </recommendedName>
</protein>
<feature type="chain" id="PRO_5024439089" description="Protein kinase domain-containing protein" evidence="12">
    <location>
        <begin position="26"/>
        <end position="640"/>
    </location>
</feature>
<evidence type="ECO:0000256" key="2">
    <source>
        <dbReference type="ARBA" id="ARBA00022475"/>
    </source>
</evidence>
<keyword evidence="2" id="KW-1003">Cell membrane</keyword>
<dbReference type="InterPro" id="IPR056561">
    <property type="entry name" value="NFP_LYK_LysM1"/>
</dbReference>
<dbReference type="GO" id="GO:0005886">
    <property type="term" value="C:plasma membrane"/>
    <property type="evidence" value="ECO:0007669"/>
    <property type="project" value="UniProtKB-SubCell"/>
</dbReference>
<feature type="domain" description="LysM" evidence="14">
    <location>
        <begin position="121"/>
        <end position="168"/>
    </location>
</feature>
<evidence type="ECO:0000256" key="10">
    <source>
        <dbReference type="SAM" id="MobiDB-lite"/>
    </source>
</evidence>
<evidence type="ECO:0000313" key="16">
    <source>
        <dbReference type="Proteomes" id="UP000243459"/>
    </source>
</evidence>
<evidence type="ECO:0000256" key="6">
    <source>
        <dbReference type="ARBA" id="ARBA00022840"/>
    </source>
</evidence>
<keyword evidence="3 11" id="KW-0812">Transmembrane</keyword>
<reference evidence="16" key="1">
    <citation type="journal article" date="2017" name="Nat. Commun.">
        <title>The asparagus genome sheds light on the origin and evolution of a young Y chromosome.</title>
        <authorList>
            <person name="Harkess A."/>
            <person name="Zhou J."/>
            <person name="Xu C."/>
            <person name="Bowers J.E."/>
            <person name="Van der Hulst R."/>
            <person name="Ayyampalayam S."/>
            <person name="Mercati F."/>
            <person name="Riccardi P."/>
            <person name="McKain M.R."/>
            <person name="Kakrana A."/>
            <person name="Tang H."/>
            <person name="Ray J."/>
            <person name="Groenendijk J."/>
            <person name="Arikit S."/>
            <person name="Mathioni S.M."/>
            <person name="Nakano M."/>
            <person name="Shan H."/>
            <person name="Telgmann-Rauber A."/>
            <person name="Kanno A."/>
            <person name="Yue Z."/>
            <person name="Chen H."/>
            <person name="Li W."/>
            <person name="Chen Y."/>
            <person name="Xu X."/>
            <person name="Zhang Y."/>
            <person name="Luo S."/>
            <person name="Chen H."/>
            <person name="Gao J."/>
            <person name="Mao Z."/>
            <person name="Pires J.C."/>
            <person name="Luo M."/>
            <person name="Kudrna D."/>
            <person name="Wing R.A."/>
            <person name="Meyers B.C."/>
            <person name="Yi K."/>
            <person name="Kong H."/>
            <person name="Lavrijsen P."/>
            <person name="Sunseri F."/>
            <person name="Falavigna A."/>
            <person name="Ye Y."/>
            <person name="Leebens-Mack J.H."/>
            <person name="Chen G."/>
        </authorList>
    </citation>
    <scope>NUCLEOTIDE SEQUENCE [LARGE SCALE GENOMIC DNA]</scope>
    <source>
        <strain evidence="16">cv. DH0086</strain>
    </source>
</reference>
<accession>A0A5P1FD45</accession>